<protein>
    <submittedName>
        <fullName evidence="3">Fructose-bisphosphate aldolase</fullName>
    </submittedName>
</protein>
<dbReference type="KEGG" id="mhev:MHEL_49730"/>
<reference evidence="3 4" key="1">
    <citation type="journal article" date="2019" name="Emerg. Microbes Infect.">
        <title>Comprehensive subspecies identification of 175 nontuberculous mycobacteria species based on 7547 genomic profiles.</title>
        <authorList>
            <person name="Matsumoto Y."/>
            <person name="Kinjo T."/>
            <person name="Motooka D."/>
            <person name="Nabeya D."/>
            <person name="Jung N."/>
            <person name="Uechi K."/>
            <person name="Horii T."/>
            <person name="Iida T."/>
            <person name="Fujita J."/>
            <person name="Nakamura S."/>
        </authorList>
    </citation>
    <scope>NUCLEOTIDE SEQUENCE [LARGE SCALE GENOMIC DNA]</scope>
    <source>
        <strain evidence="3 4">JCM 30396</strain>
    </source>
</reference>
<dbReference type="Proteomes" id="UP000467148">
    <property type="component" value="Chromosome"/>
</dbReference>
<keyword evidence="2" id="KW-0862">Zinc</keyword>
<evidence type="ECO:0000313" key="4">
    <source>
        <dbReference type="Proteomes" id="UP000467148"/>
    </source>
</evidence>
<proteinExistence type="predicted"/>
<dbReference type="AlphaFoldDB" id="A0A7I7TCI1"/>
<comment type="cofactor">
    <cofactor evidence="2">
        <name>Zn(2+)</name>
        <dbReference type="ChEBI" id="CHEBI:29105"/>
    </cofactor>
    <text evidence="2">Binds 2 Zn(2+) ions per subunit. One is catalytic and the other provides a structural contribution.</text>
</comment>
<evidence type="ECO:0000256" key="1">
    <source>
        <dbReference type="PIRSR" id="PIRSR001359-1"/>
    </source>
</evidence>
<gene>
    <name evidence="3" type="ORF">MHEL_49730</name>
</gene>
<dbReference type="PANTHER" id="PTHR30304">
    <property type="entry name" value="D-TAGATOSE-1,6-BISPHOSPHATE ALDOLASE"/>
    <property type="match status" value="1"/>
</dbReference>
<feature type="binding site" evidence="2">
    <location>
        <position position="178"/>
    </location>
    <ligand>
        <name>Zn(2+)</name>
        <dbReference type="ChEBI" id="CHEBI:29105"/>
        <label>1</label>
        <note>catalytic</note>
    </ligand>
</feature>
<dbReference type="Pfam" id="PF01116">
    <property type="entry name" value="F_bP_aldolase"/>
    <property type="match status" value="1"/>
</dbReference>
<feature type="binding site" evidence="2">
    <location>
        <position position="136"/>
    </location>
    <ligand>
        <name>Zn(2+)</name>
        <dbReference type="ChEBI" id="CHEBI:29105"/>
        <label>2</label>
    </ligand>
</feature>
<dbReference type="Gene3D" id="3.20.20.70">
    <property type="entry name" value="Aldolase class I"/>
    <property type="match status" value="1"/>
</dbReference>
<dbReference type="PIRSF" id="PIRSF001359">
    <property type="entry name" value="F_bP_aldolase_II"/>
    <property type="match status" value="1"/>
</dbReference>
<evidence type="ECO:0000313" key="3">
    <source>
        <dbReference type="EMBL" id="BBY66730.1"/>
    </source>
</evidence>
<dbReference type="PANTHER" id="PTHR30304:SF0">
    <property type="entry name" value="D-TAGATOSE-1,6-BISPHOSPHATE ALDOLASE SUBUNIT GATY-RELATED"/>
    <property type="match status" value="1"/>
</dbReference>
<feature type="binding site" evidence="2">
    <location>
        <position position="106"/>
    </location>
    <ligand>
        <name>Zn(2+)</name>
        <dbReference type="ChEBI" id="CHEBI:29105"/>
        <label>2</label>
    </ligand>
</feature>
<dbReference type="SUPFAM" id="SSF51569">
    <property type="entry name" value="Aldolase"/>
    <property type="match status" value="1"/>
</dbReference>
<keyword evidence="4" id="KW-1185">Reference proteome</keyword>
<keyword evidence="2" id="KW-0479">Metal-binding</keyword>
<organism evidence="3 4">
    <name type="scientific">Mycolicibacterium helvum</name>
    <dbReference type="NCBI Taxonomy" id="1534349"/>
    <lineage>
        <taxon>Bacteria</taxon>
        <taxon>Bacillati</taxon>
        <taxon>Actinomycetota</taxon>
        <taxon>Actinomycetes</taxon>
        <taxon>Mycobacteriales</taxon>
        <taxon>Mycobacteriaceae</taxon>
        <taxon>Mycolicibacterium</taxon>
    </lineage>
</organism>
<name>A0A7I7TCI1_9MYCO</name>
<dbReference type="InterPro" id="IPR013785">
    <property type="entry name" value="Aldolase_TIM"/>
</dbReference>
<feature type="binding site" evidence="2">
    <location>
        <position position="85"/>
    </location>
    <ligand>
        <name>Zn(2+)</name>
        <dbReference type="ChEBI" id="CHEBI:29105"/>
        <label>1</label>
        <note>catalytic</note>
    </ligand>
</feature>
<dbReference type="InterPro" id="IPR050246">
    <property type="entry name" value="Class_II_FBP_aldolase"/>
</dbReference>
<dbReference type="InterPro" id="IPR000771">
    <property type="entry name" value="FBA_II"/>
</dbReference>
<sequence length="278" mass="28647">MPLARTADLIATAYREGSGILACNVIMLEHAEAIVAGAEHVGRPVILQLSENAVRFHYGRLQPIAAAASAVAAAAAIDVAVHLDHVEDEQLLRACAGTGVSSVMFDASALDYSGNVAATKAAAQWAHQEGLFLEAELGEVGGKDGAHAPGVRTDPDEAAEFVAATGVDALAVAVGSSHAMSQRNAALDLELVKRLRAAISVPLVLHGSSGVADTDLGKAVEAGLTKINVGTLLNVRFTDAVRAYLAADPQVNDPRRYLSPARDAIAETVATLITAIHG</sequence>
<feature type="active site" description="Proton donor" evidence="1">
    <location>
        <position position="84"/>
    </location>
</feature>
<accession>A0A7I7TCI1</accession>
<dbReference type="EMBL" id="AP022596">
    <property type="protein sequence ID" value="BBY66730.1"/>
    <property type="molecule type" value="Genomic_DNA"/>
</dbReference>
<dbReference type="GO" id="GO:0005975">
    <property type="term" value="P:carbohydrate metabolic process"/>
    <property type="evidence" value="ECO:0007669"/>
    <property type="project" value="InterPro"/>
</dbReference>
<dbReference type="GO" id="GO:0008270">
    <property type="term" value="F:zinc ion binding"/>
    <property type="evidence" value="ECO:0007669"/>
    <property type="project" value="InterPro"/>
</dbReference>
<dbReference type="RefSeq" id="WP_163750664.1">
    <property type="nucleotide sequence ID" value="NZ_AP022596.1"/>
</dbReference>
<feature type="binding site" evidence="2">
    <location>
        <position position="206"/>
    </location>
    <ligand>
        <name>Zn(2+)</name>
        <dbReference type="ChEBI" id="CHEBI:29105"/>
        <label>1</label>
        <note>catalytic</note>
    </ligand>
</feature>
<evidence type="ECO:0000256" key="2">
    <source>
        <dbReference type="PIRSR" id="PIRSR001359-3"/>
    </source>
</evidence>
<dbReference type="GO" id="GO:0016832">
    <property type="term" value="F:aldehyde-lyase activity"/>
    <property type="evidence" value="ECO:0007669"/>
    <property type="project" value="InterPro"/>
</dbReference>